<sequence>ANEEDKVGLAVFHLLREAQLWFDQMEEEEPDLDWGCFKECCHVRFRPPMSNNPLGNLPT</sequence>
<name>A0A9D3W312_9ROSI</name>
<dbReference type="OrthoDB" id="1938922at2759"/>
<keyword evidence="2" id="KW-1185">Reference proteome</keyword>
<protein>
    <submittedName>
        <fullName evidence="1">Uncharacterized protein</fullName>
    </submittedName>
</protein>
<accession>A0A9D3W312</accession>
<reference evidence="1 2" key="1">
    <citation type="journal article" date="2021" name="Plant Biotechnol. J.">
        <title>Multi-omics assisted identification of the key and species-specific regulatory components of drought-tolerant mechanisms in Gossypium stocksii.</title>
        <authorList>
            <person name="Yu D."/>
            <person name="Ke L."/>
            <person name="Zhang D."/>
            <person name="Wu Y."/>
            <person name="Sun Y."/>
            <person name="Mei J."/>
            <person name="Sun J."/>
            <person name="Sun Y."/>
        </authorList>
    </citation>
    <scope>NUCLEOTIDE SEQUENCE [LARGE SCALE GENOMIC DNA]</scope>
    <source>
        <strain evidence="2">cv. E1</strain>
        <tissue evidence="1">Leaf</tissue>
    </source>
</reference>
<evidence type="ECO:0000313" key="2">
    <source>
        <dbReference type="Proteomes" id="UP000828251"/>
    </source>
</evidence>
<comment type="caution">
    <text evidence="1">The sequence shown here is derived from an EMBL/GenBank/DDBJ whole genome shotgun (WGS) entry which is preliminary data.</text>
</comment>
<organism evidence="1 2">
    <name type="scientific">Gossypium stocksii</name>
    <dbReference type="NCBI Taxonomy" id="47602"/>
    <lineage>
        <taxon>Eukaryota</taxon>
        <taxon>Viridiplantae</taxon>
        <taxon>Streptophyta</taxon>
        <taxon>Embryophyta</taxon>
        <taxon>Tracheophyta</taxon>
        <taxon>Spermatophyta</taxon>
        <taxon>Magnoliopsida</taxon>
        <taxon>eudicotyledons</taxon>
        <taxon>Gunneridae</taxon>
        <taxon>Pentapetalae</taxon>
        <taxon>rosids</taxon>
        <taxon>malvids</taxon>
        <taxon>Malvales</taxon>
        <taxon>Malvaceae</taxon>
        <taxon>Malvoideae</taxon>
        <taxon>Gossypium</taxon>
    </lineage>
</organism>
<proteinExistence type="predicted"/>
<dbReference type="AlphaFoldDB" id="A0A9D3W312"/>
<dbReference type="EMBL" id="JAIQCV010000004">
    <property type="protein sequence ID" value="KAH1107043.1"/>
    <property type="molecule type" value="Genomic_DNA"/>
</dbReference>
<evidence type="ECO:0000313" key="1">
    <source>
        <dbReference type="EMBL" id="KAH1107043.1"/>
    </source>
</evidence>
<dbReference type="Proteomes" id="UP000828251">
    <property type="component" value="Unassembled WGS sequence"/>
</dbReference>
<feature type="non-terminal residue" evidence="1">
    <location>
        <position position="1"/>
    </location>
</feature>
<gene>
    <name evidence="1" type="ORF">J1N35_010811</name>
</gene>